<dbReference type="InterPro" id="IPR036628">
    <property type="entry name" value="Clp_N_dom_sf"/>
</dbReference>
<proteinExistence type="predicted"/>
<dbReference type="AlphaFoldDB" id="A0A849C960"/>
<dbReference type="Gene3D" id="1.10.1780.10">
    <property type="entry name" value="Clp, N-terminal domain"/>
    <property type="match status" value="1"/>
</dbReference>
<dbReference type="PANTHER" id="PTHR47016:SF5">
    <property type="entry name" value="CLP DOMAIN SUPERFAMILY PROTEIN"/>
    <property type="match status" value="1"/>
</dbReference>
<evidence type="ECO:0000313" key="3">
    <source>
        <dbReference type="EMBL" id="NNH75353.1"/>
    </source>
</evidence>
<dbReference type="EMBL" id="JABELX010000020">
    <property type="protein sequence ID" value="NNH75353.1"/>
    <property type="molecule type" value="Genomic_DNA"/>
</dbReference>
<dbReference type="Pfam" id="PF02861">
    <property type="entry name" value="Clp_N"/>
    <property type="match status" value="1"/>
</dbReference>
<dbReference type="Proteomes" id="UP000586827">
    <property type="component" value="Unassembled WGS sequence"/>
</dbReference>
<dbReference type="PANTHER" id="PTHR47016">
    <property type="entry name" value="ATP-DEPENDENT CLP PROTEASE ATP-BINDING SUBUNIT CLPT1, CHLOROPLASTIC"/>
    <property type="match status" value="1"/>
</dbReference>
<reference evidence="3 4" key="1">
    <citation type="submission" date="2020-05" db="EMBL/GenBank/DDBJ databases">
        <title>MicrobeNet Type strains.</title>
        <authorList>
            <person name="Nicholson A.C."/>
        </authorList>
    </citation>
    <scope>NUCLEOTIDE SEQUENCE [LARGE SCALE GENOMIC DNA]</scope>
    <source>
        <strain evidence="3 4">JCM 3224</strain>
    </source>
</reference>
<keyword evidence="4" id="KW-1185">Reference proteome</keyword>
<gene>
    <name evidence="3" type="ORF">HLB23_36820</name>
</gene>
<dbReference type="InterPro" id="IPR004176">
    <property type="entry name" value="Clp_R_N"/>
</dbReference>
<evidence type="ECO:0000256" key="1">
    <source>
        <dbReference type="PROSITE-ProRule" id="PRU01251"/>
    </source>
</evidence>
<keyword evidence="1" id="KW-0677">Repeat</keyword>
<evidence type="ECO:0000313" key="4">
    <source>
        <dbReference type="Proteomes" id="UP000586827"/>
    </source>
</evidence>
<organism evidence="3 4">
    <name type="scientific">Nocardia uniformis</name>
    <dbReference type="NCBI Taxonomy" id="53432"/>
    <lineage>
        <taxon>Bacteria</taxon>
        <taxon>Bacillati</taxon>
        <taxon>Actinomycetota</taxon>
        <taxon>Actinomycetes</taxon>
        <taxon>Mycobacteriales</taxon>
        <taxon>Nocardiaceae</taxon>
        <taxon>Nocardia</taxon>
    </lineage>
</organism>
<name>A0A849C960_9NOCA</name>
<accession>A0A849C960</accession>
<dbReference type="InterPro" id="IPR044217">
    <property type="entry name" value="CLPT1/2"/>
</dbReference>
<dbReference type="SUPFAM" id="SSF81923">
    <property type="entry name" value="Double Clp-N motif"/>
    <property type="match status" value="1"/>
</dbReference>
<dbReference type="PROSITE" id="PS51903">
    <property type="entry name" value="CLP_R"/>
    <property type="match status" value="1"/>
</dbReference>
<evidence type="ECO:0000259" key="2">
    <source>
        <dbReference type="PROSITE" id="PS51903"/>
    </source>
</evidence>
<protein>
    <recommendedName>
        <fullName evidence="2">Clp R domain-containing protein</fullName>
    </recommendedName>
</protein>
<feature type="domain" description="Clp R" evidence="2">
    <location>
        <begin position="2"/>
        <end position="146"/>
    </location>
</feature>
<sequence>MFERFSDSARRVVVLSQEEARLLGHNYIGTEHLLLGLMAEGDGVAAQVLTGLGIDLPALRDSVEKIIGQGEKTEPSGNIPFTPRAKKVMELSLREALQLRHSYIGPEHMLLAVVREGEGVAAQILTAFDAETDRIRSAVMAQLASSATVRREAAAAAPEVELRQRVTELERRVTDLERRLGESEQPSGESSA</sequence>
<comment type="caution">
    <text evidence="3">The sequence shown here is derived from an EMBL/GenBank/DDBJ whole genome shotgun (WGS) entry which is preliminary data.</text>
</comment>